<evidence type="ECO:0000313" key="3">
    <source>
        <dbReference type="EMBL" id="QOY27987.1"/>
    </source>
</evidence>
<dbReference type="Pfam" id="PF01381">
    <property type="entry name" value="HTH_3"/>
    <property type="match status" value="1"/>
</dbReference>
<reference evidence="4" key="1">
    <citation type="journal article" date="2020" name="Genomics">
        <title>Complete genome sequence of Bacillus velezensis NST6 and comparison with the species belonging to operational group B. amyloliquefaciens.</title>
        <authorList>
            <person name="Choi J."/>
            <person name="Nam J."/>
            <person name="Seo M.H."/>
        </authorList>
    </citation>
    <scope>NUCLEOTIDE SEQUENCE</scope>
    <source>
        <strain evidence="4">NST6</strain>
    </source>
</reference>
<dbReference type="GO" id="GO:0003677">
    <property type="term" value="F:DNA binding"/>
    <property type="evidence" value="ECO:0007669"/>
    <property type="project" value="UniProtKB-KW"/>
</dbReference>
<dbReference type="GO" id="GO:0003700">
    <property type="term" value="F:DNA-binding transcription factor activity"/>
    <property type="evidence" value="ECO:0007669"/>
    <property type="project" value="TreeGrafter"/>
</dbReference>
<keyword evidence="1" id="KW-0238">DNA-binding</keyword>
<dbReference type="PROSITE" id="PS50943">
    <property type="entry name" value="HTH_CROC1"/>
    <property type="match status" value="1"/>
</dbReference>
<accession>A0A7W4QG29</accession>
<dbReference type="Proteomes" id="UP000587477">
    <property type="component" value="Chromosome"/>
</dbReference>
<dbReference type="InterPro" id="IPR010982">
    <property type="entry name" value="Lambda_DNA-bd_dom_sf"/>
</dbReference>
<evidence type="ECO:0000256" key="1">
    <source>
        <dbReference type="ARBA" id="ARBA00023125"/>
    </source>
</evidence>
<dbReference type="SUPFAM" id="SSF47413">
    <property type="entry name" value="lambda repressor-like DNA-binding domains"/>
    <property type="match status" value="1"/>
</dbReference>
<evidence type="ECO:0000313" key="4">
    <source>
        <dbReference type="EMBL" id="QOY28041.1"/>
    </source>
</evidence>
<dbReference type="Gene3D" id="1.10.260.40">
    <property type="entry name" value="lambda repressor-like DNA-binding domains"/>
    <property type="match status" value="1"/>
</dbReference>
<proteinExistence type="predicted"/>
<reference evidence="5" key="2">
    <citation type="submission" date="2020-10" db="EMBL/GenBank/DDBJ databases">
        <title>Complete genome sequence of Bacillus velezensis NST6.</title>
        <authorList>
            <person name="Choi J."/>
        </authorList>
    </citation>
    <scope>NUCLEOTIDE SEQUENCE [LARGE SCALE GENOMIC DNA]</scope>
    <source>
        <strain evidence="5">NST6</strain>
    </source>
</reference>
<name>A0A7W4QG29_BACVE</name>
<gene>
    <name evidence="4" type="primary">sinR_3</name>
    <name evidence="3" type="synonym">sinR_2</name>
    <name evidence="3" type="ORF">BACVE_003027</name>
    <name evidence="4" type="ORF">BACVE_003081</name>
</gene>
<evidence type="ECO:0000313" key="5">
    <source>
        <dbReference type="Proteomes" id="UP000587477"/>
    </source>
</evidence>
<dbReference type="PANTHER" id="PTHR46797:SF1">
    <property type="entry name" value="METHYLPHOSPHONATE SYNTHASE"/>
    <property type="match status" value="1"/>
</dbReference>
<protein>
    <submittedName>
        <fullName evidence="4">HTH-type transcriptional regulator SinR</fullName>
    </submittedName>
</protein>
<dbReference type="GO" id="GO:0005829">
    <property type="term" value="C:cytosol"/>
    <property type="evidence" value="ECO:0007669"/>
    <property type="project" value="TreeGrafter"/>
</dbReference>
<dbReference type="InterPro" id="IPR001387">
    <property type="entry name" value="Cro/C1-type_HTH"/>
</dbReference>
<dbReference type="EMBL" id="CP063687">
    <property type="protein sequence ID" value="QOY27987.1"/>
    <property type="molecule type" value="Genomic_DNA"/>
</dbReference>
<evidence type="ECO:0000259" key="2">
    <source>
        <dbReference type="PROSITE" id="PS50943"/>
    </source>
</evidence>
<organism evidence="4 5">
    <name type="scientific">Bacillus velezensis</name>
    <dbReference type="NCBI Taxonomy" id="492670"/>
    <lineage>
        <taxon>Bacteria</taxon>
        <taxon>Bacillati</taxon>
        <taxon>Bacillota</taxon>
        <taxon>Bacilli</taxon>
        <taxon>Bacillales</taxon>
        <taxon>Bacillaceae</taxon>
        <taxon>Bacillus</taxon>
        <taxon>Bacillus amyloliquefaciens group</taxon>
    </lineage>
</organism>
<dbReference type="CDD" id="cd00093">
    <property type="entry name" value="HTH_XRE"/>
    <property type="match status" value="1"/>
</dbReference>
<feature type="domain" description="HTH cro/C1-type" evidence="2">
    <location>
        <begin position="10"/>
        <end position="64"/>
    </location>
</feature>
<sequence length="147" mass="16891">MIIMTVGQRIKAIRKERKLTQVQLAEKANLSRSYLADIERDRYNPSLSTLEAVAGALGIQVSAIVGEETLIKEEQAEYNSKEEKDIAKRMEEIRKDLEKSDGLSFSGEPMSQEAVESLMEAMEHIVRQTQRINKKYTPKKYRKDDQE</sequence>
<dbReference type="InterPro" id="IPR050807">
    <property type="entry name" value="TransReg_Diox_bact_type"/>
</dbReference>
<dbReference type="AlphaFoldDB" id="A0A7W4QG29"/>
<dbReference type="PANTHER" id="PTHR46797">
    <property type="entry name" value="HTH-TYPE TRANSCRIPTIONAL REGULATOR"/>
    <property type="match status" value="1"/>
</dbReference>
<dbReference type="SMART" id="SM00530">
    <property type="entry name" value="HTH_XRE"/>
    <property type="match status" value="1"/>
</dbReference>
<dbReference type="EMBL" id="CP063687">
    <property type="protein sequence ID" value="QOY28041.1"/>
    <property type="molecule type" value="Genomic_DNA"/>
</dbReference>